<dbReference type="PATRIC" id="fig|1244869.3.peg.1477"/>
<dbReference type="EMBL" id="AONQ01000014">
    <property type="protein sequence ID" value="EME70695.1"/>
    <property type="molecule type" value="Genomic_DNA"/>
</dbReference>
<protein>
    <submittedName>
        <fullName evidence="2">Uncharacterized protein</fullName>
    </submittedName>
</protein>
<dbReference type="STRING" id="1244869.H261_07306"/>
<evidence type="ECO:0000313" key="3">
    <source>
        <dbReference type="Proteomes" id="UP000011744"/>
    </source>
</evidence>
<keyword evidence="3" id="KW-1185">Reference proteome</keyword>
<dbReference type="Gene3D" id="1.25.40.20">
    <property type="entry name" value="Ankyrin repeat-containing domain"/>
    <property type="match status" value="1"/>
</dbReference>
<organism evidence="2 3">
    <name type="scientific">Paramagnetospirillum caucaseum</name>
    <dbReference type="NCBI Taxonomy" id="1244869"/>
    <lineage>
        <taxon>Bacteria</taxon>
        <taxon>Pseudomonadati</taxon>
        <taxon>Pseudomonadota</taxon>
        <taxon>Alphaproteobacteria</taxon>
        <taxon>Rhodospirillales</taxon>
        <taxon>Magnetospirillaceae</taxon>
        <taxon>Paramagnetospirillum</taxon>
    </lineage>
</organism>
<reference evidence="2 3" key="1">
    <citation type="journal article" date="2014" name="Genome Announc.">
        <title>Draft Genome Sequence of Magnetospirillum sp. Strain SO-1, a Freshwater Magnetotactic Bacterium Isolated from the Ol'khovka River, Russia.</title>
        <authorList>
            <person name="Grouzdev D.S."/>
            <person name="Dziuba M.V."/>
            <person name="Sukhacheva M.S."/>
            <person name="Mardanov A.V."/>
            <person name="Beletskiy A.V."/>
            <person name="Kuznetsov B.B."/>
            <person name="Skryabin K.G."/>
        </authorList>
    </citation>
    <scope>NUCLEOTIDE SEQUENCE [LARGE SCALE GENOMIC DNA]</scope>
    <source>
        <strain evidence="2 3">SO-1</strain>
    </source>
</reference>
<dbReference type="eggNOG" id="ENOG5032QX8">
    <property type="taxonomic scope" value="Bacteria"/>
</dbReference>
<feature type="repeat" description="ANK" evidence="1">
    <location>
        <begin position="52"/>
        <end position="85"/>
    </location>
</feature>
<sequence>MALWAYRKTNAEALAMRHELADAAKNADWDKLFALLTDAPELVNAIRPGGASHYTPLHQAAYAGAPEAVVQRLLNLGASRTLKTQEGETAQDVARRKGHVEMEKALAPEHRVVIHPEILSRIEGQLHRLIRGRANALVDAGRLRLPMLECLTELNRGTKTWFAVPGMYGGFSYWFPEDQNDCLSVESWCRVADGSERGHVVYADRIIQVMTGMASGDQTPAFCILSKVGIPNLPSYEEAYWVADGIVDHIAQPDIASKLVGANALGVASQVVQDILLPHLKDSGFSSEKTGLFAAYDAKNLRPDYFKPCRNGGGMLVEVERGKTLANNMDLLDLWKCHICPDANYLIIIVPKIRKSENGNRQRVFERVVSRLTAFFQYGNEVNVDAAFIIGY</sequence>
<dbReference type="PROSITE" id="PS50088">
    <property type="entry name" value="ANK_REPEAT"/>
    <property type="match status" value="1"/>
</dbReference>
<dbReference type="Proteomes" id="UP000011744">
    <property type="component" value="Unassembled WGS sequence"/>
</dbReference>
<dbReference type="SUPFAM" id="SSF48403">
    <property type="entry name" value="Ankyrin repeat"/>
    <property type="match status" value="1"/>
</dbReference>
<evidence type="ECO:0000313" key="2">
    <source>
        <dbReference type="EMBL" id="EME70695.1"/>
    </source>
</evidence>
<gene>
    <name evidence="2" type="ORF">H261_07306</name>
</gene>
<dbReference type="InterPro" id="IPR036770">
    <property type="entry name" value="Ankyrin_rpt-contain_sf"/>
</dbReference>
<dbReference type="PROSITE" id="PS50297">
    <property type="entry name" value="ANK_REP_REGION"/>
    <property type="match status" value="1"/>
</dbReference>
<dbReference type="InterPro" id="IPR002110">
    <property type="entry name" value="Ankyrin_rpt"/>
</dbReference>
<accession>M2Z8P9</accession>
<evidence type="ECO:0000256" key="1">
    <source>
        <dbReference type="PROSITE-ProRule" id="PRU00023"/>
    </source>
</evidence>
<comment type="caution">
    <text evidence="2">The sequence shown here is derived from an EMBL/GenBank/DDBJ whole genome shotgun (WGS) entry which is preliminary data.</text>
</comment>
<dbReference type="AlphaFoldDB" id="M2Z8P9"/>
<proteinExistence type="predicted"/>
<keyword evidence="1" id="KW-0040">ANK repeat</keyword>
<name>M2Z8P9_9PROT</name>